<dbReference type="GO" id="GO:0016646">
    <property type="term" value="F:oxidoreductase activity, acting on the CH-NH group of donors, NAD or NADP as acceptor"/>
    <property type="evidence" value="ECO:0007669"/>
    <property type="project" value="UniProtKB-ARBA"/>
</dbReference>
<keyword evidence="3" id="KW-1185">Reference proteome</keyword>
<evidence type="ECO:0000259" key="1">
    <source>
        <dbReference type="Pfam" id="PF01613"/>
    </source>
</evidence>
<proteinExistence type="predicted"/>
<dbReference type="Proteomes" id="UP000184406">
    <property type="component" value="Unassembled WGS sequence"/>
</dbReference>
<dbReference type="RefSeq" id="WP_072861043.1">
    <property type="nucleotide sequence ID" value="NZ_FQUX01000002.1"/>
</dbReference>
<organism evidence="2 3">
    <name type="scientific">Arenibacter palladensis</name>
    <dbReference type="NCBI Taxonomy" id="237373"/>
    <lineage>
        <taxon>Bacteria</taxon>
        <taxon>Pseudomonadati</taxon>
        <taxon>Bacteroidota</taxon>
        <taxon>Flavobacteriia</taxon>
        <taxon>Flavobacteriales</taxon>
        <taxon>Flavobacteriaceae</taxon>
        <taxon>Arenibacter</taxon>
    </lineage>
</organism>
<dbReference type="AlphaFoldDB" id="A0A1M4XSQ4"/>
<dbReference type="GO" id="GO:0010181">
    <property type="term" value="F:FMN binding"/>
    <property type="evidence" value="ECO:0007669"/>
    <property type="project" value="InterPro"/>
</dbReference>
<feature type="domain" description="Flavin reductase like" evidence="1">
    <location>
        <begin position="26"/>
        <end position="159"/>
    </location>
</feature>
<protein>
    <submittedName>
        <fullName evidence="2">NADH-FMN oxidoreductase RutF, flavin reductase (DIM6/NTAB) family</fullName>
    </submittedName>
</protein>
<accession>A0A1M4XSQ4</accession>
<name>A0A1M4XSQ4_9FLAO</name>
<gene>
    <name evidence="2" type="ORF">SAMN03080594_102178</name>
</gene>
<dbReference type="Gene3D" id="2.30.110.10">
    <property type="entry name" value="Electron Transport, Fmn-binding Protein, Chain A"/>
    <property type="match status" value="1"/>
</dbReference>
<dbReference type="SUPFAM" id="SSF50475">
    <property type="entry name" value="FMN-binding split barrel"/>
    <property type="match status" value="1"/>
</dbReference>
<dbReference type="Pfam" id="PF01613">
    <property type="entry name" value="Flavin_Reduct"/>
    <property type="match status" value="1"/>
</dbReference>
<dbReference type="InterPro" id="IPR012349">
    <property type="entry name" value="Split_barrel_FMN-bd"/>
</dbReference>
<reference evidence="3" key="1">
    <citation type="submission" date="2016-11" db="EMBL/GenBank/DDBJ databases">
        <authorList>
            <person name="Varghese N."/>
            <person name="Submissions S."/>
        </authorList>
    </citation>
    <scope>NUCLEOTIDE SEQUENCE [LARGE SCALE GENOMIC DNA]</scope>
    <source>
        <strain evidence="3">DSM 17539</strain>
    </source>
</reference>
<dbReference type="InterPro" id="IPR002563">
    <property type="entry name" value="Flavin_Rdtase-like_dom"/>
</dbReference>
<evidence type="ECO:0000313" key="2">
    <source>
        <dbReference type="EMBL" id="SHE96282.1"/>
    </source>
</evidence>
<dbReference type="EMBL" id="FQUX01000002">
    <property type="protein sequence ID" value="SHE96282.1"/>
    <property type="molecule type" value="Genomic_DNA"/>
</dbReference>
<dbReference type="OrthoDB" id="1523782at2"/>
<sequence length="203" mass="23109">MEKQLQDNYVQISTNRPIWDHFFTVAPLIIVGTKEGDGYDMAPKHMATPLGPSNYFGFLCTPNHSTYHNVKETKEFSISFPIPDQVLLASLGASPRNPDLEKSVQIIGSLPTVKTTTIDALFIKDSYLYMECQLFKIIDGFDDHSFITGKIKTAFVHKDYLRVSEMDEQQQINEFPLLAYLPPGRFASIDQTYNFPFPKGFKK</sequence>
<evidence type="ECO:0000313" key="3">
    <source>
        <dbReference type="Proteomes" id="UP000184406"/>
    </source>
</evidence>